<feature type="compositionally biased region" description="Basic and acidic residues" evidence="1">
    <location>
        <begin position="63"/>
        <end position="80"/>
    </location>
</feature>
<name>A0ABD3ACA9_9GENT</name>
<organism evidence="2 3">
    <name type="scientific">Cinchona calisaya</name>
    <dbReference type="NCBI Taxonomy" id="153742"/>
    <lineage>
        <taxon>Eukaryota</taxon>
        <taxon>Viridiplantae</taxon>
        <taxon>Streptophyta</taxon>
        <taxon>Embryophyta</taxon>
        <taxon>Tracheophyta</taxon>
        <taxon>Spermatophyta</taxon>
        <taxon>Magnoliopsida</taxon>
        <taxon>eudicotyledons</taxon>
        <taxon>Gunneridae</taxon>
        <taxon>Pentapetalae</taxon>
        <taxon>asterids</taxon>
        <taxon>lamiids</taxon>
        <taxon>Gentianales</taxon>
        <taxon>Rubiaceae</taxon>
        <taxon>Cinchonoideae</taxon>
        <taxon>Cinchoneae</taxon>
        <taxon>Cinchona</taxon>
    </lineage>
</organism>
<feature type="region of interest" description="Disordered" evidence="1">
    <location>
        <begin position="63"/>
        <end position="94"/>
    </location>
</feature>
<comment type="caution">
    <text evidence="2">The sequence shown here is derived from an EMBL/GenBank/DDBJ whole genome shotgun (WGS) entry which is preliminary data.</text>
</comment>
<reference evidence="2 3" key="1">
    <citation type="submission" date="2024-11" db="EMBL/GenBank/DDBJ databases">
        <title>A near-complete genome assembly of Cinchona calisaya.</title>
        <authorList>
            <person name="Lian D.C."/>
            <person name="Zhao X.W."/>
            <person name="Wei L."/>
        </authorList>
    </citation>
    <scope>NUCLEOTIDE SEQUENCE [LARGE SCALE GENOMIC DNA]</scope>
    <source>
        <tissue evidence="2">Nenye</tissue>
    </source>
</reference>
<proteinExistence type="predicted"/>
<evidence type="ECO:0000313" key="3">
    <source>
        <dbReference type="Proteomes" id="UP001630127"/>
    </source>
</evidence>
<protein>
    <submittedName>
        <fullName evidence="2">Uncharacterized protein</fullName>
    </submittedName>
</protein>
<accession>A0ABD3ACA9</accession>
<gene>
    <name evidence="2" type="ORF">ACH5RR_011969</name>
</gene>
<keyword evidence="3" id="KW-1185">Reference proteome</keyword>
<evidence type="ECO:0000256" key="1">
    <source>
        <dbReference type="SAM" id="MobiDB-lite"/>
    </source>
</evidence>
<dbReference type="Proteomes" id="UP001630127">
    <property type="component" value="Unassembled WGS sequence"/>
</dbReference>
<sequence>MVNELMIGRKWNEELIKRTFTAEDAQKVLMIPLSIYKRRDKLYRFRGKTGVYSVKSRYAALKEDRGRDGGTTNRRGETNRRARASGIWKRNYRE</sequence>
<evidence type="ECO:0000313" key="2">
    <source>
        <dbReference type="EMBL" id="KAL3527313.1"/>
    </source>
</evidence>
<dbReference type="EMBL" id="JBJUIK010000005">
    <property type="protein sequence ID" value="KAL3527313.1"/>
    <property type="molecule type" value="Genomic_DNA"/>
</dbReference>
<dbReference type="AlphaFoldDB" id="A0ABD3ACA9"/>